<keyword evidence="1" id="KW-0645">Protease</keyword>
<dbReference type="InterPro" id="IPR016545">
    <property type="entry name" value="UCP009120_prtse"/>
</dbReference>
<keyword evidence="1" id="KW-0647">Proteasome</keyword>
<dbReference type="RefSeq" id="WP_114279858.1">
    <property type="nucleotide sequence ID" value="NZ_QPJY01000005.1"/>
</dbReference>
<dbReference type="EMBL" id="QPJY01000005">
    <property type="protein sequence ID" value="RCX30249.1"/>
    <property type="molecule type" value="Genomic_DNA"/>
</dbReference>
<dbReference type="GO" id="GO:0008233">
    <property type="term" value="F:peptidase activity"/>
    <property type="evidence" value="ECO:0007669"/>
    <property type="project" value="UniProtKB-KW"/>
</dbReference>
<name>A0A369C8N0_9GAMM</name>
<dbReference type="CDD" id="cd03765">
    <property type="entry name" value="proteasome_beta_bacterial"/>
    <property type="match status" value="1"/>
</dbReference>
<dbReference type="InterPro" id="IPR001353">
    <property type="entry name" value="Proteasome_sua/b"/>
</dbReference>
<comment type="caution">
    <text evidence="1">The sequence shown here is derived from an EMBL/GenBank/DDBJ whole genome shotgun (WGS) entry which is preliminary data.</text>
</comment>
<evidence type="ECO:0000313" key="2">
    <source>
        <dbReference type="Proteomes" id="UP000252707"/>
    </source>
</evidence>
<dbReference type="OrthoDB" id="9786336at2"/>
<dbReference type="GO" id="GO:0051603">
    <property type="term" value="P:proteolysis involved in protein catabolic process"/>
    <property type="evidence" value="ECO:0007669"/>
    <property type="project" value="InterPro"/>
</dbReference>
<dbReference type="SUPFAM" id="SSF56235">
    <property type="entry name" value="N-terminal nucleophile aminohydrolases (Ntn hydrolases)"/>
    <property type="match status" value="1"/>
</dbReference>
<accession>A0A369C8N0</accession>
<keyword evidence="1" id="KW-0378">Hydrolase</keyword>
<protein>
    <submittedName>
        <fullName evidence="1">Putative proteasome-type protease</fullName>
    </submittedName>
</protein>
<dbReference type="PIRSF" id="PIRSF009120">
    <property type="entry name" value="UCP009120_prtse"/>
    <property type="match status" value="1"/>
</dbReference>
<gene>
    <name evidence="1" type="ORF">DFQ59_10581</name>
</gene>
<dbReference type="Pfam" id="PF00227">
    <property type="entry name" value="Proteasome"/>
    <property type="match status" value="1"/>
</dbReference>
<dbReference type="InterPro" id="IPR029055">
    <property type="entry name" value="Ntn_hydrolases_N"/>
</dbReference>
<sequence>MTYCVALILDQGMVFASDSRTNAGVDYVSSFSKMKVFERPGDRVIVILSSGNLAITQGVMELLERRIHDQSPNLMEVESLYDAALLVGGALREMQGRDGQVLAQYNIDYGASFLVGGQIAGEAPRLFNVYSQGNFIEATLDTPYFQIGESKYGKPILDRVITRETPLDDAVKCVLISFDSTIRSNISVGPPIDLLCYRHNAVRVDRRLRIAEDDPYFQTLRRLWSEGLRGVFATLPAPP</sequence>
<keyword evidence="2" id="KW-1185">Reference proteome</keyword>
<proteinExistence type="predicted"/>
<dbReference type="GO" id="GO:0005839">
    <property type="term" value="C:proteasome core complex"/>
    <property type="evidence" value="ECO:0007669"/>
    <property type="project" value="InterPro"/>
</dbReference>
<dbReference type="Proteomes" id="UP000252707">
    <property type="component" value="Unassembled WGS sequence"/>
</dbReference>
<evidence type="ECO:0000313" key="1">
    <source>
        <dbReference type="EMBL" id="RCX30249.1"/>
    </source>
</evidence>
<dbReference type="AlphaFoldDB" id="A0A369C8N0"/>
<organism evidence="1 2">
    <name type="scientific">Thioalbus denitrificans</name>
    <dbReference type="NCBI Taxonomy" id="547122"/>
    <lineage>
        <taxon>Bacteria</taxon>
        <taxon>Pseudomonadati</taxon>
        <taxon>Pseudomonadota</taxon>
        <taxon>Gammaproteobacteria</taxon>
        <taxon>Chromatiales</taxon>
        <taxon>Ectothiorhodospiraceae</taxon>
        <taxon>Thioalbus</taxon>
    </lineage>
</organism>
<reference evidence="1 2" key="1">
    <citation type="submission" date="2018-07" db="EMBL/GenBank/DDBJ databases">
        <title>Genomic Encyclopedia of Type Strains, Phase IV (KMG-IV): sequencing the most valuable type-strain genomes for metagenomic binning, comparative biology and taxonomic classification.</title>
        <authorList>
            <person name="Goeker M."/>
        </authorList>
    </citation>
    <scope>NUCLEOTIDE SEQUENCE [LARGE SCALE GENOMIC DNA]</scope>
    <source>
        <strain evidence="1 2">DSM 26407</strain>
    </source>
</reference>
<dbReference type="Gene3D" id="3.60.20.10">
    <property type="entry name" value="Glutamine Phosphoribosylpyrophosphate, subunit 1, domain 1"/>
    <property type="match status" value="1"/>
</dbReference>